<dbReference type="EMBL" id="JAXUIC010000001">
    <property type="protein sequence ID" value="KAK4607509.1"/>
    <property type="molecule type" value="Genomic_DNA"/>
</dbReference>
<gene>
    <name evidence="2" type="ORF">RGQ29_001379</name>
</gene>
<dbReference type="AlphaFoldDB" id="A0AAN7JDW4"/>
<evidence type="ECO:0000313" key="2">
    <source>
        <dbReference type="EMBL" id="KAK4607509.1"/>
    </source>
</evidence>
<sequence length="123" mass="14328">MLQIFVAVMARAFPDYYGVQMELILLENISSYMLMACGVVYLVSVRQWKAQIFNSGDLDSCALAISNVFDNGKRFRGIKQLRIWRIWSDVERNLNDYFLWKGWKGSETVFARVDQESPCFSSY</sequence>
<dbReference type="PANTHER" id="PTHR34965:SF1">
    <property type="entry name" value="OS07G0118300 PROTEIN"/>
    <property type="match status" value="1"/>
</dbReference>
<comment type="caution">
    <text evidence="2">The sequence shown here is derived from an EMBL/GenBank/DDBJ whole genome shotgun (WGS) entry which is preliminary data.</text>
</comment>
<keyword evidence="1" id="KW-0812">Transmembrane</keyword>
<keyword evidence="1" id="KW-0472">Membrane</keyword>
<feature type="transmembrane region" description="Helical" evidence="1">
    <location>
        <begin position="24"/>
        <end position="43"/>
    </location>
</feature>
<name>A0AAN7JDW4_QUERU</name>
<proteinExistence type="predicted"/>
<dbReference type="Proteomes" id="UP001324115">
    <property type="component" value="Unassembled WGS sequence"/>
</dbReference>
<keyword evidence="1" id="KW-1133">Transmembrane helix</keyword>
<protein>
    <submittedName>
        <fullName evidence="2">Uncharacterized protein</fullName>
    </submittedName>
</protein>
<keyword evidence="3" id="KW-1185">Reference proteome</keyword>
<organism evidence="2 3">
    <name type="scientific">Quercus rubra</name>
    <name type="common">Northern red oak</name>
    <name type="synonym">Quercus borealis</name>
    <dbReference type="NCBI Taxonomy" id="3512"/>
    <lineage>
        <taxon>Eukaryota</taxon>
        <taxon>Viridiplantae</taxon>
        <taxon>Streptophyta</taxon>
        <taxon>Embryophyta</taxon>
        <taxon>Tracheophyta</taxon>
        <taxon>Spermatophyta</taxon>
        <taxon>Magnoliopsida</taxon>
        <taxon>eudicotyledons</taxon>
        <taxon>Gunneridae</taxon>
        <taxon>Pentapetalae</taxon>
        <taxon>rosids</taxon>
        <taxon>fabids</taxon>
        <taxon>Fagales</taxon>
        <taxon>Fagaceae</taxon>
        <taxon>Quercus</taxon>
    </lineage>
</organism>
<reference evidence="2 3" key="1">
    <citation type="journal article" date="2023" name="G3 (Bethesda)">
        <title>A haplotype-resolved chromosome-scale genome for Quercus rubra L. provides insights into the genetics of adaptive traits for red oak species.</title>
        <authorList>
            <person name="Kapoor B."/>
            <person name="Jenkins J."/>
            <person name="Schmutz J."/>
            <person name="Zhebentyayeva T."/>
            <person name="Kuelheim C."/>
            <person name="Coggeshall M."/>
            <person name="Heim C."/>
            <person name="Lasky J.R."/>
            <person name="Leites L."/>
            <person name="Islam-Faridi N."/>
            <person name="Romero-Severson J."/>
            <person name="DeLeo V.L."/>
            <person name="Lucas S.M."/>
            <person name="Lazic D."/>
            <person name="Gailing O."/>
            <person name="Carlson J."/>
            <person name="Staton M."/>
        </authorList>
    </citation>
    <scope>NUCLEOTIDE SEQUENCE [LARGE SCALE GENOMIC DNA]</scope>
    <source>
        <strain evidence="2">Pseudo-F2</strain>
    </source>
</reference>
<accession>A0AAN7JDW4</accession>
<evidence type="ECO:0000313" key="3">
    <source>
        <dbReference type="Proteomes" id="UP001324115"/>
    </source>
</evidence>
<dbReference type="PANTHER" id="PTHR34965">
    <property type="entry name" value="OS07G0118300 PROTEIN"/>
    <property type="match status" value="1"/>
</dbReference>
<evidence type="ECO:0000256" key="1">
    <source>
        <dbReference type="SAM" id="Phobius"/>
    </source>
</evidence>